<keyword evidence="3" id="KW-1185">Reference proteome</keyword>
<reference evidence="2 3" key="1">
    <citation type="journal article" date="2014" name="PLoS ONE">
        <title>Rumen cellulosomics: divergent fiber-degrading strategies revealed by comparative genome-wide analysis of six ruminococcal strains.</title>
        <authorList>
            <person name="Dassa B."/>
            <person name="Borovok I."/>
            <person name="Ruimy-Israeli V."/>
            <person name="Lamed R."/>
            <person name="Flint H.J."/>
            <person name="Duncan S.H."/>
            <person name="Henrissat B."/>
            <person name="Coutinho P."/>
            <person name="Morrison M."/>
            <person name="Mosoni P."/>
            <person name="Yeoman C.J."/>
            <person name="White B.A."/>
            <person name="Bayer E.A."/>
        </authorList>
    </citation>
    <scope>NUCLEOTIDE SEQUENCE [LARGE SCALE GENOMIC DNA]</scope>
    <source>
        <strain evidence="2 3">007c</strain>
    </source>
</reference>
<evidence type="ECO:0000256" key="1">
    <source>
        <dbReference type="SAM" id="Phobius"/>
    </source>
</evidence>
<evidence type="ECO:0000313" key="2">
    <source>
        <dbReference type="EMBL" id="EWM54651.1"/>
    </source>
</evidence>
<gene>
    <name evidence="2" type="ORF">RF007C_04115</name>
</gene>
<evidence type="ECO:0000313" key="3">
    <source>
        <dbReference type="Proteomes" id="UP000019365"/>
    </source>
</evidence>
<dbReference type="Proteomes" id="UP000019365">
    <property type="component" value="Unassembled WGS sequence"/>
</dbReference>
<dbReference type="OrthoDB" id="1821874at2"/>
<feature type="transmembrane region" description="Helical" evidence="1">
    <location>
        <begin position="7"/>
        <end position="29"/>
    </location>
</feature>
<keyword evidence="1" id="KW-1133">Transmembrane helix</keyword>
<dbReference type="AlphaFoldDB" id="W7UHJ7"/>
<dbReference type="RefSeq" id="WP_019679025.1">
    <property type="nucleotide sequence ID" value="NZ_ATAX01000010.1"/>
</dbReference>
<name>W7UHJ7_RUMFL</name>
<sequence length="169" mass="19401">MKKAEKITLYISAAGIMTYIIRSMVNAFMDGFRSPLPDYFGLAYITPFGVILLLSIFCQIAVLMINVFRKRKLKGKKEVSGLYRISFYCSFIPFLLLLGYCIYCSEYGFRFLWGVYYGWSGFSGAFVIMGLIFCIIPVFPFCIFWQVFYITKWIIGRKKAKAAASAELS</sequence>
<proteinExistence type="predicted"/>
<feature type="transmembrane region" description="Helical" evidence="1">
    <location>
        <begin position="125"/>
        <end position="151"/>
    </location>
</feature>
<accession>W7UHJ7</accession>
<dbReference type="EMBL" id="ATAX01000010">
    <property type="protein sequence ID" value="EWM54651.1"/>
    <property type="molecule type" value="Genomic_DNA"/>
</dbReference>
<comment type="caution">
    <text evidence="2">The sequence shown here is derived from an EMBL/GenBank/DDBJ whole genome shotgun (WGS) entry which is preliminary data.</text>
</comment>
<keyword evidence="1" id="KW-0472">Membrane</keyword>
<feature type="transmembrane region" description="Helical" evidence="1">
    <location>
        <begin position="85"/>
        <end position="105"/>
    </location>
</feature>
<protein>
    <submittedName>
        <fullName evidence="2">Uncharacterized protein</fullName>
    </submittedName>
</protein>
<organism evidence="2 3">
    <name type="scientific">Ruminococcus flavefaciens 007c</name>
    <dbReference type="NCBI Taxonomy" id="1341157"/>
    <lineage>
        <taxon>Bacteria</taxon>
        <taxon>Bacillati</taxon>
        <taxon>Bacillota</taxon>
        <taxon>Clostridia</taxon>
        <taxon>Eubacteriales</taxon>
        <taxon>Oscillospiraceae</taxon>
        <taxon>Ruminococcus</taxon>
    </lineage>
</organism>
<keyword evidence="1" id="KW-0812">Transmembrane</keyword>
<dbReference type="PATRIC" id="fig|1341157.4.peg.703"/>
<feature type="transmembrane region" description="Helical" evidence="1">
    <location>
        <begin position="41"/>
        <end position="65"/>
    </location>
</feature>